<proteinExistence type="predicted"/>
<protein>
    <submittedName>
        <fullName evidence="5">Transcriptional regulator</fullName>
    </submittedName>
</protein>
<dbReference type="SUPFAM" id="SSF53822">
    <property type="entry name" value="Periplasmic binding protein-like I"/>
    <property type="match status" value="1"/>
</dbReference>
<dbReference type="EMBL" id="JAAIIH010000005">
    <property type="protein sequence ID" value="NMN00350.1"/>
    <property type="molecule type" value="Genomic_DNA"/>
</dbReference>
<accession>A0A7Y0F1L1</accession>
<keyword evidence="2" id="KW-0238">DNA-binding</keyword>
<comment type="caution">
    <text evidence="5">The sequence shown here is derived from an EMBL/GenBank/DDBJ whole genome shotgun (WGS) entry which is preliminary data.</text>
</comment>
<dbReference type="PANTHER" id="PTHR30146">
    <property type="entry name" value="LACI-RELATED TRANSCRIPTIONAL REPRESSOR"/>
    <property type="match status" value="1"/>
</dbReference>
<evidence type="ECO:0000256" key="3">
    <source>
        <dbReference type="ARBA" id="ARBA00023163"/>
    </source>
</evidence>
<feature type="domain" description="HTH lacI-type" evidence="4">
    <location>
        <begin position="6"/>
        <end position="59"/>
    </location>
</feature>
<dbReference type="InterPro" id="IPR000843">
    <property type="entry name" value="HTH_LacI"/>
</dbReference>
<evidence type="ECO:0000256" key="1">
    <source>
        <dbReference type="ARBA" id="ARBA00023015"/>
    </source>
</evidence>
<dbReference type="CDD" id="cd01392">
    <property type="entry name" value="HTH_LacI"/>
    <property type="match status" value="1"/>
</dbReference>
<dbReference type="InterPro" id="IPR046335">
    <property type="entry name" value="LacI/GalR-like_sensor"/>
</dbReference>
<dbReference type="SMART" id="SM00354">
    <property type="entry name" value="HTH_LACI"/>
    <property type="match status" value="1"/>
</dbReference>
<evidence type="ECO:0000313" key="5">
    <source>
        <dbReference type="EMBL" id="NMN00350.1"/>
    </source>
</evidence>
<evidence type="ECO:0000256" key="2">
    <source>
        <dbReference type="ARBA" id="ARBA00023125"/>
    </source>
</evidence>
<name>A0A7Y0F1L1_9BIFI</name>
<dbReference type="Pfam" id="PF13377">
    <property type="entry name" value="Peripla_BP_3"/>
    <property type="match status" value="1"/>
</dbReference>
<dbReference type="PROSITE" id="PS50932">
    <property type="entry name" value="HTH_LACI_2"/>
    <property type="match status" value="1"/>
</dbReference>
<dbReference type="PANTHER" id="PTHR30146:SF109">
    <property type="entry name" value="HTH-TYPE TRANSCRIPTIONAL REGULATOR GALS"/>
    <property type="match status" value="1"/>
</dbReference>
<evidence type="ECO:0000313" key="6">
    <source>
        <dbReference type="Proteomes" id="UP000588277"/>
    </source>
</evidence>
<dbReference type="InterPro" id="IPR028082">
    <property type="entry name" value="Peripla_BP_I"/>
</dbReference>
<keyword evidence="1" id="KW-0805">Transcription regulation</keyword>
<dbReference type="GO" id="GO:0003700">
    <property type="term" value="F:DNA-binding transcription factor activity"/>
    <property type="evidence" value="ECO:0007669"/>
    <property type="project" value="TreeGrafter"/>
</dbReference>
<dbReference type="CDD" id="cd06267">
    <property type="entry name" value="PBP1_LacI_sugar_binding-like"/>
    <property type="match status" value="1"/>
</dbReference>
<dbReference type="RefSeq" id="WP_240945102.1">
    <property type="nucleotide sequence ID" value="NZ_JAAIIH010000005.1"/>
</dbReference>
<organism evidence="5 6">
    <name type="scientific">Bifidobacterium moraviense</name>
    <dbReference type="NCBI Taxonomy" id="2675323"/>
    <lineage>
        <taxon>Bacteria</taxon>
        <taxon>Bacillati</taxon>
        <taxon>Actinomycetota</taxon>
        <taxon>Actinomycetes</taxon>
        <taxon>Bifidobacteriales</taxon>
        <taxon>Bifidobacteriaceae</taxon>
        <taxon>Bifidobacterium</taxon>
    </lineage>
</organism>
<sequence>MEVGSVTIRDVARLAGVAPSTASRALNGGSASEKTRAKVRQAAQALNFVPNQAAKQLTSGKSDIVAIMVPEEPDFVFLDAFISGMIAQLSSTLTAANLLPFLALTKPHDAREFLNVIRGSGAVGVIVISFHYSKPFADVLKQCDKPIVCVGTPDPAMRYPYVDVDNYQGGYDAATLLHDRGCRHVAVIAGPTNMQAAVLRTQGVIAGLKVLGMEPVALVHGEYGSRHGEETMRRILAEHPETDGVFAQSDEIAAGALRALLDCGKRVPDDVALIGFDDFHVARVVSPSLTTFAQPLAVMAQTATQMLSERLRTGRWQRRVILFPAPVVRRQSA</sequence>
<dbReference type="AlphaFoldDB" id="A0A7Y0F1L1"/>
<keyword evidence="3" id="KW-0804">Transcription</keyword>
<dbReference type="Pfam" id="PF00356">
    <property type="entry name" value="LacI"/>
    <property type="match status" value="1"/>
</dbReference>
<dbReference type="Proteomes" id="UP000588277">
    <property type="component" value="Unassembled WGS sequence"/>
</dbReference>
<dbReference type="GO" id="GO:0000976">
    <property type="term" value="F:transcription cis-regulatory region binding"/>
    <property type="evidence" value="ECO:0007669"/>
    <property type="project" value="TreeGrafter"/>
</dbReference>
<gene>
    <name evidence="5" type="ORF">G1C96_0929</name>
</gene>
<dbReference type="SUPFAM" id="SSF47413">
    <property type="entry name" value="lambda repressor-like DNA-binding domains"/>
    <property type="match status" value="1"/>
</dbReference>
<keyword evidence="6" id="KW-1185">Reference proteome</keyword>
<reference evidence="5 6" key="1">
    <citation type="submission" date="2020-02" db="EMBL/GenBank/DDBJ databases">
        <title>Characterization of phylogenetic diversity of novel bifidobacterial species isolated in Czech ZOOs.</title>
        <authorList>
            <person name="Lugli G.A."/>
            <person name="Vera N.B."/>
            <person name="Ventura M."/>
        </authorList>
    </citation>
    <scope>NUCLEOTIDE SEQUENCE [LARGE SCALE GENOMIC DNA]</scope>
    <source>
        <strain evidence="5 6">DSM 109958</strain>
    </source>
</reference>
<dbReference type="InterPro" id="IPR010982">
    <property type="entry name" value="Lambda_DNA-bd_dom_sf"/>
</dbReference>
<dbReference type="Gene3D" id="3.40.50.2300">
    <property type="match status" value="2"/>
</dbReference>
<dbReference type="Gene3D" id="1.10.260.40">
    <property type="entry name" value="lambda repressor-like DNA-binding domains"/>
    <property type="match status" value="1"/>
</dbReference>
<evidence type="ECO:0000259" key="4">
    <source>
        <dbReference type="PROSITE" id="PS50932"/>
    </source>
</evidence>